<dbReference type="EMBL" id="CM056809">
    <property type="protein sequence ID" value="KAJ8648769.1"/>
    <property type="molecule type" value="Genomic_DNA"/>
</dbReference>
<gene>
    <name evidence="1" type="ORF">MRB53_001792</name>
</gene>
<comment type="caution">
    <text evidence="1">The sequence shown here is derived from an EMBL/GenBank/DDBJ whole genome shotgun (WGS) entry which is preliminary data.</text>
</comment>
<sequence length="361" mass="41921">MEFRSAPPSRSGTELLHQCHDINITFGKHNSNTSRTQERRTRGPNRCIALTNQRERIVIACNEYGQPIGRSERLLSSYVGIIARDGQKTPLTYSDWRRMPAERKTDMLQAIQAKFDLGNNANTKRWVYLGISTSWRNWKAELKKKYYNPYHTIRERLQHCPARVNPDQWAWLVTFWGSQEGVARSRRNSRNREAQTMSHTAGTKSFARIRDEAKFCNYQYDITLICSSHFMPRHLRQALGLEQLYSKDMMWCAGARVRLECRERESMEMTYGIDGMTDQTGTYKIPVPDDRENEICEMVLVSRPKMECATAVHHADRARVALTRNNGIVSDTQYANNLGFLKDEPMVGCSQLLNKYQEYDD</sequence>
<organism evidence="1 2">
    <name type="scientific">Persea americana</name>
    <name type="common">Avocado</name>
    <dbReference type="NCBI Taxonomy" id="3435"/>
    <lineage>
        <taxon>Eukaryota</taxon>
        <taxon>Viridiplantae</taxon>
        <taxon>Streptophyta</taxon>
        <taxon>Embryophyta</taxon>
        <taxon>Tracheophyta</taxon>
        <taxon>Spermatophyta</taxon>
        <taxon>Magnoliopsida</taxon>
        <taxon>Magnoliidae</taxon>
        <taxon>Laurales</taxon>
        <taxon>Lauraceae</taxon>
        <taxon>Persea</taxon>
    </lineage>
</organism>
<keyword evidence="2" id="KW-1185">Reference proteome</keyword>
<accession>A0ACC2MSX0</accession>
<evidence type="ECO:0000313" key="2">
    <source>
        <dbReference type="Proteomes" id="UP001234297"/>
    </source>
</evidence>
<dbReference type="Proteomes" id="UP001234297">
    <property type="component" value="Chromosome 1"/>
</dbReference>
<reference evidence="1 2" key="1">
    <citation type="journal article" date="2022" name="Hortic Res">
        <title>A haplotype resolved chromosomal level avocado genome allows analysis of novel avocado genes.</title>
        <authorList>
            <person name="Nath O."/>
            <person name="Fletcher S.J."/>
            <person name="Hayward A."/>
            <person name="Shaw L.M."/>
            <person name="Masouleh A.K."/>
            <person name="Furtado A."/>
            <person name="Henry R.J."/>
            <person name="Mitter N."/>
        </authorList>
    </citation>
    <scope>NUCLEOTIDE SEQUENCE [LARGE SCALE GENOMIC DNA]</scope>
    <source>
        <strain evidence="2">cv. Hass</strain>
    </source>
</reference>
<protein>
    <submittedName>
        <fullName evidence="1">Uncharacterized protein</fullName>
    </submittedName>
</protein>
<proteinExistence type="predicted"/>
<name>A0ACC2MSX0_PERAE</name>
<evidence type="ECO:0000313" key="1">
    <source>
        <dbReference type="EMBL" id="KAJ8648769.1"/>
    </source>
</evidence>